<evidence type="ECO:0000256" key="4">
    <source>
        <dbReference type="ARBA" id="ARBA00023172"/>
    </source>
</evidence>
<dbReference type="Gene3D" id="1.10.150.130">
    <property type="match status" value="1"/>
</dbReference>
<dbReference type="PANTHER" id="PTHR30349">
    <property type="entry name" value="PHAGE INTEGRASE-RELATED"/>
    <property type="match status" value="1"/>
</dbReference>
<accession>A0A5C4XNW8</accession>
<dbReference type="InterPro" id="IPR011010">
    <property type="entry name" value="DNA_brk_join_enz"/>
</dbReference>
<proteinExistence type="inferred from homology"/>
<dbReference type="GO" id="GO:0006310">
    <property type="term" value="P:DNA recombination"/>
    <property type="evidence" value="ECO:0007669"/>
    <property type="project" value="UniProtKB-KW"/>
</dbReference>
<evidence type="ECO:0008006" key="7">
    <source>
        <dbReference type="Google" id="ProtNLM"/>
    </source>
</evidence>
<dbReference type="PANTHER" id="PTHR30349:SF41">
    <property type="entry name" value="INTEGRASE_RECOMBINASE PROTEIN MJ0367-RELATED"/>
    <property type="match status" value="1"/>
</dbReference>
<dbReference type="Gene3D" id="1.10.443.10">
    <property type="entry name" value="Intergrase catalytic core"/>
    <property type="match status" value="1"/>
</dbReference>
<dbReference type="EMBL" id="VDMN01000001">
    <property type="protein sequence ID" value="TNM65067.1"/>
    <property type="molecule type" value="Genomic_DNA"/>
</dbReference>
<keyword evidence="3" id="KW-0238">DNA-binding</keyword>
<organism evidence="5 6">
    <name type="scientific">Aliirhizobium smilacinae</name>
    <dbReference type="NCBI Taxonomy" id="1395944"/>
    <lineage>
        <taxon>Bacteria</taxon>
        <taxon>Pseudomonadati</taxon>
        <taxon>Pseudomonadota</taxon>
        <taxon>Alphaproteobacteria</taxon>
        <taxon>Hyphomicrobiales</taxon>
        <taxon>Rhizobiaceae</taxon>
        <taxon>Aliirhizobium</taxon>
    </lineage>
</organism>
<dbReference type="InterPro" id="IPR010998">
    <property type="entry name" value="Integrase_recombinase_N"/>
</dbReference>
<dbReference type="InterPro" id="IPR013762">
    <property type="entry name" value="Integrase-like_cat_sf"/>
</dbReference>
<evidence type="ECO:0000256" key="1">
    <source>
        <dbReference type="ARBA" id="ARBA00008857"/>
    </source>
</evidence>
<gene>
    <name evidence="5" type="ORF">FHP24_01870</name>
</gene>
<dbReference type="InterPro" id="IPR050090">
    <property type="entry name" value="Tyrosine_recombinase_XerCD"/>
</dbReference>
<protein>
    <recommendedName>
        <fullName evidence="7">Site-specific integrase</fullName>
    </recommendedName>
</protein>
<keyword evidence="2" id="KW-0229">DNA integration</keyword>
<keyword evidence="4" id="KW-0233">DNA recombination</keyword>
<comment type="caution">
    <text evidence="5">The sequence shown here is derived from an EMBL/GenBank/DDBJ whole genome shotgun (WGS) entry which is preliminary data.</text>
</comment>
<dbReference type="SUPFAM" id="SSF56349">
    <property type="entry name" value="DNA breaking-rejoining enzymes"/>
    <property type="match status" value="1"/>
</dbReference>
<dbReference type="GO" id="GO:0003677">
    <property type="term" value="F:DNA binding"/>
    <property type="evidence" value="ECO:0007669"/>
    <property type="project" value="UniProtKB-KW"/>
</dbReference>
<dbReference type="RefSeq" id="WP_139672081.1">
    <property type="nucleotide sequence ID" value="NZ_VDMN01000001.1"/>
</dbReference>
<evidence type="ECO:0000313" key="5">
    <source>
        <dbReference type="EMBL" id="TNM65067.1"/>
    </source>
</evidence>
<evidence type="ECO:0000256" key="2">
    <source>
        <dbReference type="ARBA" id="ARBA00022908"/>
    </source>
</evidence>
<reference evidence="5 6" key="1">
    <citation type="submission" date="2019-06" db="EMBL/GenBank/DDBJ databases">
        <title>The draft genome of Rhizobium smilacinae PTYR-5.</title>
        <authorList>
            <person name="Liu L."/>
            <person name="Li L."/>
            <person name="Zhang X."/>
        </authorList>
    </citation>
    <scope>NUCLEOTIDE SEQUENCE [LARGE SCALE GENOMIC DNA]</scope>
    <source>
        <strain evidence="5 6">PTYR-5</strain>
    </source>
</reference>
<evidence type="ECO:0000256" key="3">
    <source>
        <dbReference type="ARBA" id="ARBA00023125"/>
    </source>
</evidence>
<dbReference type="OrthoDB" id="9784724at2"/>
<dbReference type="Proteomes" id="UP000311605">
    <property type="component" value="Unassembled WGS sequence"/>
</dbReference>
<keyword evidence="6" id="KW-1185">Reference proteome</keyword>
<dbReference type="AlphaFoldDB" id="A0A5C4XNW8"/>
<dbReference type="GO" id="GO:0015074">
    <property type="term" value="P:DNA integration"/>
    <property type="evidence" value="ECO:0007669"/>
    <property type="project" value="UniProtKB-KW"/>
</dbReference>
<comment type="similarity">
    <text evidence="1">Belongs to the 'phage' integrase family.</text>
</comment>
<name>A0A5C4XNW8_9HYPH</name>
<evidence type="ECO:0000313" key="6">
    <source>
        <dbReference type="Proteomes" id="UP000311605"/>
    </source>
</evidence>
<sequence>MVAMTSLRRAANGDWFSRKGIPSDIREAYKATYGVAMEERFRLSSSATMGQAKAELRDWDATISSRIETLRAANTGAVISLTQRQISALAGEWYRWFTELYADDAGHKDDWPSRYRPLQEIYDRFDIESMEEGQQIGIAARKRIRAKVSEMGCLATFLAEKATALDEKSLNAVIDAVELEIAPAFAALERRAAGDYSPDARLTRFADQPAHANAKGLKLSGWNFWQAFEKWVAERKPAPATVSRWRSVFLGLDSYFDQRDVATITDDEVIGWKGTLVTEKRSAAVANDVWITAAKTVFNWLLENKKVAANPFEGVRIATIKKIKVRERAFEPSEWKAILSASLAPPSPRLKPEKAAARRWVPWLCAYTGSRPGEMTQLQATSVRQQDGIWIIDISPEDGTVKGASYRRVPIHEHLIEMGFLDFVAEKKTGPLFYDPADKRVTTGDDPTKPVRPPYVIARNKLAEWVRNDVEVTDPNISPNHAWRHTFKRQAARVNMEKRFRFAFCGHESDDVGDIYETPTLEDMAEELKKFPRYVVD</sequence>